<comment type="caution">
    <text evidence="1">The sequence shown here is derived from an EMBL/GenBank/DDBJ whole genome shotgun (WGS) entry which is preliminary data.</text>
</comment>
<dbReference type="Proteomes" id="UP001233999">
    <property type="component" value="Unassembled WGS sequence"/>
</dbReference>
<proteinExistence type="predicted"/>
<keyword evidence="2" id="KW-1185">Reference proteome</keyword>
<gene>
    <name evidence="1" type="ORF">L9F63_002761</name>
</gene>
<organism evidence="1 2">
    <name type="scientific">Diploptera punctata</name>
    <name type="common">Pacific beetle cockroach</name>
    <dbReference type="NCBI Taxonomy" id="6984"/>
    <lineage>
        <taxon>Eukaryota</taxon>
        <taxon>Metazoa</taxon>
        <taxon>Ecdysozoa</taxon>
        <taxon>Arthropoda</taxon>
        <taxon>Hexapoda</taxon>
        <taxon>Insecta</taxon>
        <taxon>Pterygota</taxon>
        <taxon>Neoptera</taxon>
        <taxon>Polyneoptera</taxon>
        <taxon>Dictyoptera</taxon>
        <taxon>Blattodea</taxon>
        <taxon>Blaberoidea</taxon>
        <taxon>Blaberidae</taxon>
        <taxon>Diplopterinae</taxon>
        <taxon>Diploptera</taxon>
    </lineage>
</organism>
<evidence type="ECO:0000313" key="1">
    <source>
        <dbReference type="EMBL" id="KAJ9585453.1"/>
    </source>
</evidence>
<reference evidence="1" key="1">
    <citation type="journal article" date="2023" name="IScience">
        <title>Live-bearing cockroach genome reveals convergent evolutionary mechanisms linked to viviparity in insects and beyond.</title>
        <authorList>
            <person name="Fouks B."/>
            <person name="Harrison M.C."/>
            <person name="Mikhailova A.A."/>
            <person name="Marchal E."/>
            <person name="English S."/>
            <person name="Carruthers M."/>
            <person name="Jennings E.C."/>
            <person name="Chiamaka E.L."/>
            <person name="Frigard R.A."/>
            <person name="Pippel M."/>
            <person name="Attardo G.M."/>
            <person name="Benoit J.B."/>
            <person name="Bornberg-Bauer E."/>
            <person name="Tobe S.S."/>
        </authorList>
    </citation>
    <scope>NUCLEOTIDE SEQUENCE</scope>
    <source>
        <strain evidence="1">Stay&amp;Tobe</strain>
    </source>
</reference>
<accession>A0AAD7ZRM5</accession>
<evidence type="ECO:0000313" key="2">
    <source>
        <dbReference type="Proteomes" id="UP001233999"/>
    </source>
</evidence>
<name>A0AAD7ZRM5_DIPPU</name>
<dbReference type="AlphaFoldDB" id="A0AAD7ZRM5"/>
<protein>
    <submittedName>
        <fullName evidence="1">Uncharacterized protein</fullName>
    </submittedName>
</protein>
<sequence length="157" mass="17446">MLLAFTESAIIMNCQFSIKHENSLSQSLDGLQDIKVELKSEVEDQIGNVDIKCEIFPGVDPLASEETEVEVEQSEESSENVIENPPMNVTECDSNIYNLGDGKYIGNVKNVAGIFTPSQHSKIEDTDLSSNISDDSNVFFPDVNKPFRCTVCRKAFF</sequence>
<reference evidence="1" key="2">
    <citation type="submission" date="2023-05" db="EMBL/GenBank/DDBJ databases">
        <authorList>
            <person name="Fouks B."/>
        </authorList>
    </citation>
    <scope>NUCLEOTIDE SEQUENCE</scope>
    <source>
        <strain evidence="1">Stay&amp;Tobe</strain>
        <tissue evidence="1">Testes</tissue>
    </source>
</reference>
<dbReference type="EMBL" id="JASPKZ010007270">
    <property type="protein sequence ID" value="KAJ9585453.1"/>
    <property type="molecule type" value="Genomic_DNA"/>
</dbReference>